<dbReference type="KEGG" id="mlir:LPB04_15325"/>
<feature type="chain" id="PRO_5032538642" evidence="2">
    <location>
        <begin position="24"/>
        <end position="208"/>
    </location>
</feature>
<dbReference type="SUPFAM" id="SSF89392">
    <property type="entry name" value="Prokaryotic lipoproteins and lipoprotein localization factors"/>
    <property type="match status" value="1"/>
</dbReference>
<protein>
    <submittedName>
        <fullName evidence="3">Outer membrane lipoprotein carrier protein LolA</fullName>
    </submittedName>
</protein>
<dbReference type="InterPro" id="IPR004564">
    <property type="entry name" value="OM_lipoprot_carrier_LolA-like"/>
</dbReference>
<keyword evidence="4" id="KW-1185">Reference proteome</keyword>
<evidence type="ECO:0000313" key="3">
    <source>
        <dbReference type="EMBL" id="QOL48343.1"/>
    </source>
</evidence>
<dbReference type="Pfam" id="PF19574">
    <property type="entry name" value="LolA_3"/>
    <property type="match status" value="1"/>
</dbReference>
<dbReference type="CDD" id="cd16325">
    <property type="entry name" value="LolA"/>
    <property type="match status" value="1"/>
</dbReference>
<dbReference type="InterPro" id="IPR029046">
    <property type="entry name" value="LolA/LolB/LppX"/>
</dbReference>
<dbReference type="Proteomes" id="UP000593875">
    <property type="component" value="Chromosome"/>
</dbReference>
<evidence type="ECO:0000256" key="2">
    <source>
        <dbReference type="SAM" id="SignalP"/>
    </source>
</evidence>
<accession>A0A7L9TZX5</accession>
<name>A0A7L9TZX5_9BURK</name>
<dbReference type="AlphaFoldDB" id="A0A7L9TZX5"/>
<reference evidence="3 4" key="1">
    <citation type="submission" date="2020-10" db="EMBL/GenBank/DDBJ databases">
        <title>Genome sequencing of Massilia sp. LPB0304.</title>
        <authorList>
            <person name="Kim J."/>
        </authorList>
    </citation>
    <scope>NUCLEOTIDE SEQUENCE [LARGE SCALE GENOMIC DNA]</scope>
    <source>
        <strain evidence="3 4">LPB0304</strain>
    </source>
</reference>
<proteinExistence type="predicted"/>
<keyword evidence="1 2" id="KW-0732">Signal</keyword>
<keyword evidence="3" id="KW-0449">Lipoprotein</keyword>
<gene>
    <name evidence="3" type="ORF">LPB04_15325</name>
</gene>
<organism evidence="3 4">
    <name type="scientific">Massilia litorea</name>
    <dbReference type="NCBI Taxonomy" id="2769491"/>
    <lineage>
        <taxon>Bacteria</taxon>
        <taxon>Pseudomonadati</taxon>
        <taxon>Pseudomonadota</taxon>
        <taxon>Betaproteobacteria</taxon>
        <taxon>Burkholderiales</taxon>
        <taxon>Oxalobacteraceae</taxon>
        <taxon>Telluria group</taxon>
        <taxon>Massilia</taxon>
    </lineage>
</organism>
<dbReference type="Gene3D" id="2.50.20.10">
    <property type="entry name" value="Lipoprotein localisation LolA/LolB/LppX"/>
    <property type="match status" value="1"/>
</dbReference>
<evidence type="ECO:0000313" key="4">
    <source>
        <dbReference type="Proteomes" id="UP000593875"/>
    </source>
</evidence>
<evidence type="ECO:0000256" key="1">
    <source>
        <dbReference type="ARBA" id="ARBA00022729"/>
    </source>
</evidence>
<dbReference type="EMBL" id="CP062941">
    <property type="protein sequence ID" value="QOL48343.1"/>
    <property type="molecule type" value="Genomic_DNA"/>
</dbReference>
<dbReference type="RefSeq" id="WP_193685389.1">
    <property type="nucleotide sequence ID" value="NZ_CP062941.1"/>
</dbReference>
<sequence>MKRTHLKPILVRLLLAASCAAAANSQAAAPVAKIQAMLAKPEQLCGRFEQSKQLAGMKKPLLSSGRFCVVAGKGVLWRTLKPFPNTLRLKRDEIVHMQGERVAMRLDASQEPTVRMINGVLFSLLAGDLGQLETLFDVDGSVSENGWKVALKAKSAALARAIGAISLDGAAYVRSIQMNEESGDRTSIVFSDIKTGPAALLPEEAALL</sequence>
<feature type="signal peptide" evidence="2">
    <location>
        <begin position="1"/>
        <end position="23"/>
    </location>
</feature>